<evidence type="ECO:0000256" key="1">
    <source>
        <dbReference type="SAM" id="MobiDB-lite"/>
    </source>
</evidence>
<evidence type="ECO:0000313" key="3">
    <source>
        <dbReference type="Proteomes" id="UP000295444"/>
    </source>
</evidence>
<organism evidence="2 3">
    <name type="scientific">Labedaea rhizosphaerae</name>
    <dbReference type="NCBI Taxonomy" id="598644"/>
    <lineage>
        <taxon>Bacteria</taxon>
        <taxon>Bacillati</taxon>
        <taxon>Actinomycetota</taxon>
        <taxon>Actinomycetes</taxon>
        <taxon>Pseudonocardiales</taxon>
        <taxon>Pseudonocardiaceae</taxon>
        <taxon>Labedaea</taxon>
    </lineage>
</organism>
<feature type="compositionally biased region" description="Basic and acidic residues" evidence="1">
    <location>
        <begin position="94"/>
        <end position="104"/>
    </location>
</feature>
<gene>
    <name evidence="2" type="ORF">EV186_1011754</name>
</gene>
<feature type="compositionally biased region" description="Basic and acidic residues" evidence="1">
    <location>
        <begin position="122"/>
        <end position="133"/>
    </location>
</feature>
<proteinExistence type="predicted"/>
<comment type="caution">
    <text evidence="2">The sequence shown here is derived from an EMBL/GenBank/DDBJ whole genome shotgun (WGS) entry which is preliminary data.</text>
</comment>
<dbReference type="AlphaFoldDB" id="A0A4R6SMM2"/>
<evidence type="ECO:0000313" key="2">
    <source>
        <dbReference type="EMBL" id="TDQ05776.1"/>
    </source>
</evidence>
<feature type="region of interest" description="Disordered" evidence="1">
    <location>
        <begin position="71"/>
        <end position="170"/>
    </location>
</feature>
<protein>
    <submittedName>
        <fullName evidence="2">Uncharacterized protein</fullName>
    </submittedName>
</protein>
<dbReference type="RefSeq" id="WP_133848465.1">
    <property type="nucleotide sequence ID" value="NZ_SNXZ01000001.1"/>
</dbReference>
<dbReference type="OrthoDB" id="3697875at2"/>
<sequence>MTSFGDAFARFDAELDAAVSRARRVSAEARADSAAFRAETAKLAEATRNRSLVARPDELTSKQLREQAVKFRDEQGLPVEPLPSAEELVQAGMVREERPVRPPAEDEDDDFSQEKIMSASTTRDEPPGEEEPRPPVVEPPVAPARGRRRPVPRTSDDDDDFSQERILFEG</sequence>
<keyword evidence="3" id="KW-1185">Reference proteome</keyword>
<dbReference type="Proteomes" id="UP000295444">
    <property type="component" value="Unassembled WGS sequence"/>
</dbReference>
<accession>A0A4R6SMM2</accession>
<name>A0A4R6SMM2_LABRH</name>
<dbReference type="EMBL" id="SNXZ01000001">
    <property type="protein sequence ID" value="TDQ05776.1"/>
    <property type="molecule type" value="Genomic_DNA"/>
</dbReference>
<reference evidence="2 3" key="1">
    <citation type="submission" date="2019-03" db="EMBL/GenBank/DDBJ databases">
        <title>Genomic Encyclopedia of Type Strains, Phase IV (KMG-IV): sequencing the most valuable type-strain genomes for metagenomic binning, comparative biology and taxonomic classification.</title>
        <authorList>
            <person name="Goeker M."/>
        </authorList>
    </citation>
    <scope>NUCLEOTIDE SEQUENCE [LARGE SCALE GENOMIC DNA]</scope>
    <source>
        <strain evidence="2 3">DSM 45361</strain>
    </source>
</reference>